<dbReference type="Gene3D" id="1.20.1500.10">
    <property type="entry name" value="YheA/YmcA-like"/>
    <property type="match status" value="1"/>
</dbReference>
<dbReference type="InterPro" id="IPR010368">
    <property type="entry name" value="Com_YlbF"/>
</dbReference>
<evidence type="ECO:0000313" key="3">
    <source>
        <dbReference type="Proteomes" id="UP000254060"/>
    </source>
</evidence>
<dbReference type="InterPro" id="IPR023378">
    <property type="entry name" value="YheA/YmcA-like_dom_sf"/>
</dbReference>
<proteinExistence type="inferred from homology"/>
<dbReference type="Pfam" id="PF06133">
    <property type="entry name" value="Com_YlbF"/>
    <property type="match status" value="1"/>
</dbReference>
<dbReference type="EMBL" id="UGGP01000001">
    <property type="protein sequence ID" value="STO08940.1"/>
    <property type="molecule type" value="Genomic_DNA"/>
</dbReference>
<protein>
    <recommendedName>
        <fullName evidence="1">UPF0342 protein NCTC13163_02318</fullName>
    </recommendedName>
</protein>
<dbReference type="AlphaFoldDB" id="A0A377FVT0"/>
<organism evidence="2 3">
    <name type="scientific">Exiguobacterium aurantiacum</name>
    <dbReference type="NCBI Taxonomy" id="33987"/>
    <lineage>
        <taxon>Bacteria</taxon>
        <taxon>Bacillati</taxon>
        <taxon>Bacillota</taxon>
        <taxon>Bacilli</taxon>
        <taxon>Bacillales</taxon>
        <taxon>Bacillales Family XII. Incertae Sedis</taxon>
        <taxon>Exiguobacterium</taxon>
    </lineage>
</organism>
<dbReference type="HAMAP" id="MF_01526">
    <property type="entry name" value="UPF0342"/>
    <property type="match status" value="1"/>
</dbReference>
<dbReference type="OrthoDB" id="9811402at2"/>
<evidence type="ECO:0000256" key="1">
    <source>
        <dbReference type="HAMAP-Rule" id="MF_01526"/>
    </source>
</evidence>
<gene>
    <name evidence="2" type="primary">yheA</name>
    <name evidence="2" type="ORF">NCTC13163_02318</name>
</gene>
<accession>A0A377FVT0</accession>
<dbReference type="RefSeq" id="WP_024371783.1">
    <property type="nucleotide sequence ID" value="NZ_UGGP01000001.1"/>
</dbReference>
<dbReference type="SUPFAM" id="SSF158622">
    <property type="entry name" value="YheA/YmcA-like"/>
    <property type="match status" value="1"/>
</dbReference>
<dbReference type="STRING" id="1397694.GCA_000702585_02804"/>
<name>A0A377FVT0_9BACL</name>
<evidence type="ECO:0000313" key="2">
    <source>
        <dbReference type="EMBL" id="STO08940.1"/>
    </source>
</evidence>
<reference evidence="2 3" key="1">
    <citation type="submission" date="2018-06" db="EMBL/GenBank/DDBJ databases">
        <authorList>
            <consortium name="Pathogen Informatics"/>
            <person name="Doyle S."/>
        </authorList>
    </citation>
    <scope>NUCLEOTIDE SEQUENCE [LARGE SCALE GENOMIC DNA]</scope>
    <source>
        <strain evidence="2 3">NCTC13163</strain>
    </source>
</reference>
<sequence length="123" mass="14584">MSQTNLYDHAYQLEKALRDSEEFTNLSSLYDRVNADAEANQLFADFREIQMTLQQKQMQGEEISEQEMMDAQTKMMNVQQNELIMELMQEEQRMHQLVTEVTKIIMKPLEELYAPMVNENEVQ</sequence>
<dbReference type="Proteomes" id="UP000254060">
    <property type="component" value="Unassembled WGS sequence"/>
</dbReference>
<comment type="similarity">
    <text evidence="1">Belongs to the UPF0342 family.</text>
</comment>